<comment type="similarity">
    <text evidence="2">Belongs to the binding-protein-dependent transport system permease family. HisMQ subfamily.</text>
</comment>
<dbReference type="Pfam" id="PF00528">
    <property type="entry name" value="BPD_transp_1"/>
    <property type="match status" value="1"/>
</dbReference>
<evidence type="ECO:0000313" key="10">
    <source>
        <dbReference type="EMBL" id="QIE54435.1"/>
    </source>
</evidence>
<feature type="transmembrane region" description="Helical" evidence="8">
    <location>
        <begin position="374"/>
        <end position="394"/>
    </location>
</feature>
<evidence type="ECO:0000256" key="1">
    <source>
        <dbReference type="ARBA" id="ARBA00004429"/>
    </source>
</evidence>
<evidence type="ECO:0000259" key="9">
    <source>
        <dbReference type="PROSITE" id="PS50928"/>
    </source>
</evidence>
<evidence type="ECO:0000256" key="6">
    <source>
        <dbReference type="ARBA" id="ARBA00022989"/>
    </source>
</evidence>
<keyword evidence="7 8" id="KW-0472">Membrane</keyword>
<dbReference type="InterPro" id="IPR035906">
    <property type="entry name" value="MetI-like_sf"/>
</dbReference>
<feature type="transmembrane region" description="Helical" evidence="8">
    <location>
        <begin position="238"/>
        <end position="265"/>
    </location>
</feature>
<dbReference type="NCBIfam" id="TIGR01726">
    <property type="entry name" value="HEQRo_perm_3TM"/>
    <property type="match status" value="1"/>
</dbReference>
<protein>
    <submittedName>
        <fullName evidence="10">Amino acid ABC transporter permease</fullName>
    </submittedName>
</protein>
<dbReference type="PROSITE" id="PS50928">
    <property type="entry name" value="ABC_TM1"/>
    <property type="match status" value="1"/>
</dbReference>
<evidence type="ECO:0000313" key="11">
    <source>
        <dbReference type="Proteomes" id="UP000503336"/>
    </source>
</evidence>
<dbReference type="Proteomes" id="UP000503336">
    <property type="component" value="Chromosome"/>
</dbReference>
<evidence type="ECO:0000256" key="3">
    <source>
        <dbReference type="ARBA" id="ARBA00022448"/>
    </source>
</evidence>
<dbReference type="Gene3D" id="1.10.3720.10">
    <property type="entry name" value="MetI-like"/>
    <property type="match status" value="1"/>
</dbReference>
<feature type="transmembrane region" description="Helical" evidence="8">
    <location>
        <begin position="115"/>
        <end position="135"/>
    </location>
</feature>
<gene>
    <name evidence="10" type="ORF">G5B40_02675</name>
</gene>
<proteinExistence type="inferred from homology"/>
<feature type="transmembrane region" description="Helical" evidence="8">
    <location>
        <begin position="310"/>
        <end position="329"/>
    </location>
</feature>
<keyword evidence="11" id="KW-1185">Reference proteome</keyword>
<dbReference type="GO" id="GO:0006865">
    <property type="term" value="P:amino acid transport"/>
    <property type="evidence" value="ECO:0007669"/>
    <property type="project" value="TreeGrafter"/>
</dbReference>
<sequence length="447" mass="48911">MSETHAETAFARKAPVAFVAEGEIPASPPPMNAVGPVKWIRDNLFPGPVNAILTILSLIFIVFVAYEILPWLIDSSWSPAEMSLAGCRAEASGACFAVINERFPQFFFGFYPQDLYWRPSLAFGFLLLALWPVLFESAPRKLLFFSAIYPVLGYWLIWGGTIWGPLAVLAAPVVGWLIYTRLGGLCERLVGEAFGPLMTLIAAVLAVIVWGLFLVIPIDEALSAIAPIALQHVPSAKLGGFLLSLIIGVVGIAASLPFGIALALGRQSNLFIVKALSVGFIEAMRGVPLITLLFVASTLLNYFLPPGTNFDLILRVCIMVTFFASAYMAEVIRGGIAALPKGQYEAADAMGLTYWQSMRLIILPQALKISIPNIVSTFIGLFKDTTLVIVIGLLDPLGLSSAIRADANWNGVVWELYGFIALFFFIFCFGMSRYSQYLERKLRTDHR</sequence>
<dbReference type="PANTHER" id="PTHR30614:SF41">
    <property type="entry name" value="INNER MEMBRANE AMINO-ACID ABC TRANSPORTER PERMEASE PROTEIN YHDY"/>
    <property type="match status" value="1"/>
</dbReference>
<feature type="domain" description="ABC transmembrane type-1" evidence="9">
    <location>
        <begin position="241"/>
        <end position="435"/>
    </location>
</feature>
<keyword evidence="6 8" id="KW-1133">Transmembrane helix</keyword>
<feature type="transmembrane region" description="Helical" evidence="8">
    <location>
        <begin position="194"/>
        <end position="218"/>
    </location>
</feature>
<dbReference type="EMBL" id="CP049056">
    <property type="protein sequence ID" value="QIE54435.1"/>
    <property type="molecule type" value="Genomic_DNA"/>
</dbReference>
<keyword evidence="4" id="KW-1003">Cell membrane</keyword>
<evidence type="ECO:0000256" key="7">
    <source>
        <dbReference type="ARBA" id="ARBA00023136"/>
    </source>
</evidence>
<evidence type="ECO:0000256" key="2">
    <source>
        <dbReference type="ARBA" id="ARBA00010072"/>
    </source>
</evidence>
<evidence type="ECO:0000256" key="8">
    <source>
        <dbReference type="RuleBase" id="RU363032"/>
    </source>
</evidence>
<feature type="transmembrane region" description="Helical" evidence="8">
    <location>
        <begin position="51"/>
        <end position="73"/>
    </location>
</feature>
<dbReference type="GO" id="GO:0043190">
    <property type="term" value="C:ATP-binding cassette (ABC) transporter complex"/>
    <property type="evidence" value="ECO:0007669"/>
    <property type="project" value="InterPro"/>
</dbReference>
<reference evidence="10 11" key="1">
    <citation type="submission" date="2020-02" db="EMBL/GenBank/DDBJ databases">
        <title>complete genome sequence of Rhodobacteraceae bacterium.</title>
        <authorList>
            <person name="Park J."/>
            <person name="Kim Y.-S."/>
            <person name="Kim K.-H."/>
        </authorList>
    </citation>
    <scope>NUCLEOTIDE SEQUENCE [LARGE SCALE GENOMIC DNA]</scope>
    <source>
        <strain evidence="10 11">RR4-56</strain>
    </source>
</reference>
<name>A0A7L5BSV2_9RHOB</name>
<dbReference type="GO" id="GO:0022857">
    <property type="term" value="F:transmembrane transporter activity"/>
    <property type="evidence" value="ECO:0007669"/>
    <property type="project" value="InterPro"/>
</dbReference>
<feature type="transmembrane region" description="Helical" evidence="8">
    <location>
        <begin position="142"/>
        <end position="158"/>
    </location>
</feature>
<organism evidence="10 11">
    <name type="scientific">Pikeienuella piscinae</name>
    <dbReference type="NCBI Taxonomy" id="2748098"/>
    <lineage>
        <taxon>Bacteria</taxon>
        <taxon>Pseudomonadati</taxon>
        <taxon>Pseudomonadota</taxon>
        <taxon>Alphaproteobacteria</taxon>
        <taxon>Rhodobacterales</taxon>
        <taxon>Paracoccaceae</taxon>
        <taxon>Pikeienuella</taxon>
    </lineage>
</organism>
<comment type="subcellular location">
    <subcellularLocation>
        <location evidence="1">Cell inner membrane</location>
        <topology evidence="1">Multi-pass membrane protein</topology>
    </subcellularLocation>
    <subcellularLocation>
        <location evidence="8">Cell membrane</location>
        <topology evidence="8">Multi-pass membrane protein</topology>
    </subcellularLocation>
</comment>
<dbReference type="PANTHER" id="PTHR30614">
    <property type="entry name" value="MEMBRANE COMPONENT OF AMINO ACID ABC TRANSPORTER"/>
    <property type="match status" value="1"/>
</dbReference>
<evidence type="ECO:0000256" key="4">
    <source>
        <dbReference type="ARBA" id="ARBA00022475"/>
    </source>
</evidence>
<dbReference type="AlphaFoldDB" id="A0A7L5BSV2"/>
<feature type="transmembrane region" description="Helical" evidence="8">
    <location>
        <begin position="286"/>
        <end position="304"/>
    </location>
</feature>
<dbReference type="InterPro" id="IPR010065">
    <property type="entry name" value="AA_ABC_transptr_permease_3TM"/>
</dbReference>
<keyword evidence="3 8" id="KW-0813">Transport</keyword>
<dbReference type="InterPro" id="IPR000515">
    <property type="entry name" value="MetI-like"/>
</dbReference>
<keyword evidence="5 8" id="KW-0812">Transmembrane</keyword>
<feature type="transmembrane region" description="Helical" evidence="8">
    <location>
        <begin position="414"/>
        <end position="434"/>
    </location>
</feature>
<dbReference type="SUPFAM" id="SSF161098">
    <property type="entry name" value="MetI-like"/>
    <property type="match status" value="1"/>
</dbReference>
<feature type="transmembrane region" description="Helical" evidence="8">
    <location>
        <begin position="164"/>
        <end position="182"/>
    </location>
</feature>
<evidence type="ECO:0000256" key="5">
    <source>
        <dbReference type="ARBA" id="ARBA00022692"/>
    </source>
</evidence>
<dbReference type="InterPro" id="IPR043429">
    <property type="entry name" value="ArtM/GltK/GlnP/TcyL/YhdX-like"/>
</dbReference>
<accession>A0A7L5BSV2</accession>
<dbReference type="KEGG" id="hdh:G5B40_02675"/>
<dbReference type="RefSeq" id="WP_165094661.1">
    <property type="nucleotide sequence ID" value="NZ_CP049056.1"/>
</dbReference>
<dbReference type="CDD" id="cd06261">
    <property type="entry name" value="TM_PBP2"/>
    <property type="match status" value="1"/>
</dbReference>